<dbReference type="SUPFAM" id="SSF52266">
    <property type="entry name" value="SGNH hydrolase"/>
    <property type="match status" value="1"/>
</dbReference>
<evidence type="ECO:0000259" key="1">
    <source>
        <dbReference type="Pfam" id="PF13472"/>
    </source>
</evidence>
<organism evidence="2 3">
    <name type="scientific">Pseudoxanthomonas suwonensis</name>
    <dbReference type="NCBI Taxonomy" id="314722"/>
    <lineage>
        <taxon>Bacteria</taxon>
        <taxon>Pseudomonadati</taxon>
        <taxon>Pseudomonadota</taxon>
        <taxon>Gammaproteobacteria</taxon>
        <taxon>Lysobacterales</taxon>
        <taxon>Lysobacteraceae</taxon>
        <taxon>Pseudoxanthomonas</taxon>
    </lineage>
</organism>
<dbReference type="PANTHER" id="PTHR30383">
    <property type="entry name" value="THIOESTERASE 1/PROTEASE 1/LYSOPHOSPHOLIPASE L1"/>
    <property type="match status" value="1"/>
</dbReference>
<dbReference type="InterPro" id="IPR036514">
    <property type="entry name" value="SGNH_hydro_sf"/>
</dbReference>
<evidence type="ECO:0000313" key="3">
    <source>
        <dbReference type="Proteomes" id="UP000033067"/>
    </source>
</evidence>
<dbReference type="Pfam" id="PF13472">
    <property type="entry name" value="Lipase_GDSL_2"/>
    <property type="match status" value="1"/>
</dbReference>
<dbReference type="EMBL" id="CP011144">
    <property type="protein sequence ID" value="AKC88201.1"/>
    <property type="molecule type" value="Genomic_DNA"/>
</dbReference>
<dbReference type="KEGG" id="psuw:WQ53_05635"/>
<name>A0A0E3UPN7_9GAMM</name>
<feature type="domain" description="SGNH hydrolase-type esterase" evidence="1">
    <location>
        <begin position="39"/>
        <end position="201"/>
    </location>
</feature>
<proteinExistence type="predicted"/>
<keyword evidence="3" id="KW-1185">Reference proteome</keyword>
<gene>
    <name evidence="2" type="ORF">WQ53_05635</name>
</gene>
<dbReference type="AlphaFoldDB" id="A0A0E3UPN7"/>
<dbReference type="InterPro" id="IPR051532">
    <property type="entry name" value="Ester_Hydrolysis_Enzymes"/>
</dbReference>
<dbReference type="GO" id="GO:0004622">
    <property type="term" value="F:phosphatidylcholine lysophospholipase activity"/>
    <property type="evidence" value="ECO:0007669"/>
    <property type="project" value="TreeGrafter"/>
</dbReference>
<sequence>MALYSGWQKARLLEDFAGRCRYEKENQALAPATKDRVVLFGDSITELWVREMPDLFGAQFLGRGISGQTTSQMLVRFRQDVVDLDPAVVQILAGTNDIAGNTGPVRQAWIQQNIAGMAETARAHGSRVFLASVLPARAFDWRPGIDPRAAIAELNAWLRQYAAAQCLTYVDYHAVLADAEGGLRRDYSEDGVHPDAAGYAAMRPVLERALAAPPPQCAR</sequence>
<dbReference type="Proteomes" id="UP000033067">
    <property type="component" value="Chromosome"/>
</dbReference>
<dbReference type="PANTHER" id="PTHR30383:SF5">
    <property type="entry name" value="SGNH HYDROLASE-TYPE ESTERASE DOMAIN-CONTAINING PROTEIN"/>
    <property type="match status" value="1"/>
</dbReference>
<dbReference type="Gene3D" id="3.40.50.1110">
    <property type="entry name" value="SGNH hydrolase"/>
    <property type="match status" value="1"/>
</dbReference>
<dbReference type="InterPro" id="IPR013830">
    <property type="entry name" value="SGNH_hydro"/>
</dbReference>
<accession>A0A0E3UPN7</accession>
<protein>
    <recommendedName>
        <fullName evidence="1">SGNH hydrolase-type esterase domain-containing protein</fullName>
    </recommendedName>
</protein>
<reference evidence="2 3" key="1">
    <citation type="journal article" date="2015" name="Genome Announc.">
        <title>Complete Genome Sequence of Pseudoxanthomonas suwonensis Strain J1, a Cellulose-Degrading Bacterium Isolated from Leaf- and Wood-Enriched Soil.</title>
        <authorList>
            <person name="Hou L."/>
            <person name="Jiang J."/>
            <person name="Xu Z."/>
            <person name="Zhou Y."/>
            <person name="Leung F.C."/>
        </authorList>
    </citation>
    <scope>NUCLEOTIDE SEQUENCE [LARGE SCALE GENOMIC DNA]</scope>
    <source>
        <strain evidence="2 3">J1</strain>
    </source>
</reference>
<dbReference type="PATRIC" id="fig|314722.6.peg.1193"/>
<evidence type="ECO:0000313" key="2">
    <source>
        <dbReference type="EMBL" id="AKC88201.1"/>
    </source>
</evidence>